<organism evidence="6">
    <name type="scientific">marine sediment metagenome</name>
    <dbReference type="NCBI Taxonomy" id="412755"/>
    <lineage>
        <taxon>unclassified sequences</taxon>
        <taxon>metagenomes</taxon>
        <taxon>ecological metagenomes</taxon>
    </lineage>
</organism>
<dbReference type="NCBIfam" id="NF006886">
    <property type="entry name" value="PRK09376.1"/>
    <property type="match status" value="1"/>
</dbReference>
<keyword evidence="3" id="KW-0805">Transcription regulation</keyword>
<protein>
    <recommendedName>
        <fullName evidence="5">Rho RNA-BD domain-containing protein</fullName>
    </recommendedName>
</protein>
<name>X0YS91_9ZZZZ</name>
<dbReference type="Pfam" id="PF07497">
    <property type="entry name" value="Rho_RNA_bind"/>
    <property type="match status" value="1"/>
</dbReference>
<keyword evidence="2" id="KW-0347">Helicase</keyword>
<dbReference type="PANTHER" id="PTHR46425:SF1">
    <property type="entry name" value="TRANSCRIPTION TERMINATION FACTOR RHO"/>
    <property type="match status" value="1"/>
</dbReference>
<feature type="non-terminal residue" evidence="6">
    <location>
        <position position="1"/>
    </location>
</feature>
<dbReference type="GO" id="GO:0004386">
    <property type="term" value="F:helicase activity"/>
    <property type="evidence" value="ECO:0007669"/>
    <property type="project" value="UniProtKB-KW"/>
</dbReference>
<proteinExistence type="inferred from homology"/>
<dbReference type="InterPro" id="IPR004665">
    <property type="entry name" value="Term_rho"/>
</dbReference>
<keyword evidence="4" id="KW-0804">Transcription</keyword>
<dbReference type="InterPro" id="IPR012340">
    <property type="entry name" value="NA-bd_OB-fold"/>
</dbReference>
<dbReference type="SUPFAM" id="SSF52540">
    <property type="entry name" value="P-loop containing nucleoside triphosphate hydrolases"/>
    <property type="match status" value="1"/>
</dbReference>
<dbReference type="Pfam" id="PF00006">
    <property type="entry name" value="ATP-synt_ab"/>
    <property type="match status" value="1"/>
</dbReference>
<evidence type="ECO:0000256" key="3">
    <source>
        <dbReference type="ARBA" id="ARBA00023015"/>
    </source>
</evidence>
<dbReference type="InterPro" id="IPR027417">
    <property type="entry name" value="P-loop_NTPase"/>
</dbReference>
<dbReference type="GO" id="GO:0005524">
    <property type="term" value="F:ATP binding"/>
    <property type="evidence" value="ECO:0007669"/>
    <property type="project" value="InterPro"/>
</dbReference>
<dbReference type="PROSITE" id="PS51856">
    <property type="entry name" value="RHO_RNA_BD"/>
    <property type="match status" value="1"/>
</dbReference>
<dbReference type="Gene3D" id="2.40.50.140">
    <property type="entry name" value="Nucleic acid-binding proteins"/>
    <property type="match status" value="1"/>
</dbReference>
<evidence type="ECO:0000256" key="1">
    <source>
        <dbReference type="ARBA" id="ARBA00022801"/>
    </source>
</evidence>
<evidence type="ECO:0000256" key="4">
    <source>
        <dbReference type="ARBA" id="ARBA00023163"/>
    </source>
</evidence>
<evidence type="ECO:0000313" key="6">
    <source>
        <dbReference type="EMBL" id="GAG49682.1"/>
    </source>
</evidence>
<gene>
    <name evidence="6" type="ORF">S01H1_77230</name>
</gene>
<dbReference type="AlphaFoldDB" id="X0YS91"/>
<dbReference type="GO" id="GO:0016787">
    <property type="term" value="F:hydrolase activity"/>
    <property type="evidence" value="ECO:0007669"/>
    <property type="project" value="UniProtKB-KW"/>
</dbReference>
<keyword evidence="2" id="KW-0547">Nucleotide-binding</keyword>
<comment type="caution">
    <text evidence="6">The sequence shown here is derived from an EMBL/GenBank/DDBJ whole genome shotgun (WGS) entry which is preliminary data.</text>
</comment>
<sequence>YVSQSQIRRFGLRTGDMVKGQGREPKNGEKYFSLLRVEAINDLNPEKSKPRPRFGSFTPTFPDKLINLEHDHGDLSTRLVNLITPIGRGQRGLIVSPPKAGKTVLLKSIANAITINYTDIHVMVCLIGERPEEVTDMKRSVRGDVISATFDEPVENHTRVADLALERAKRLVESGRDVVILLDGITRLTRSYNLSIPPSGRTLSGGIDPAALYPPKHFFGAARNTEEGGSLTI</sequence>
<dbReference type="Gene3D" id="3.40.50.300">
    <property type="entry name" value="P-loop containing nucleotide triphosphate hydrolases"/>
    <property type="match status" value="1"/>
</dbReference>
<dbReference type="HAMAP" id="MF_01884">
    <property type="entry name" value="Rho"/>
    <property type="match status" value="1"/>
</dbReference>
<keyword evidence="1" id="KW-0378">Hydrolase</keyword>
<dbReference type="PANTHER" id="PTHR46425">
    <property type="entry name" value="TRANSCRIPTION TERMINATION FACTOR RHO"/>
    <property type="match status" value="1"/>
</dbReference>
<dbReference type="GO" id="GO:0008186">
    <property type="term" value="F:ATP-dependent activity, acting on RNA"/>
    <property type="evidence" value="ECO:0007669"/>
    <property type="project" value="InterPro"/>
</dbReference>
<accession>X0YS91</accession>
<dbReference type="GO" id="GO:0006353">
    <property type="term" value="P:DNA-templated transcription termination"/>
    <property type="evidence" value="ECO:0007669"/>
    <property type="project" value="InterPro"/>
</dbReference>
<dbReference type="InterPro" id="IPR011113">
    <property type="entry name" value="Rho_RNA-bd"/>
</dbReference>
<feature type="domain" description="Rho RNA-BD" evidence="5">
    <location>
        <begin position="1"/>
        <end position="44"/>
    </location>
</feature>
<dbReference type="GO" id="GO:0003723">
    <property type="term" value="F:RNA binding"/>
    <property type="evidence" value="ECO:0007669"/>
    <property type="project" value="InterPro"/>
</dbReference>
<keyword evidence="2" id="KW-0067">ATP-binding</keyword>
<dbReference type="InterPro" id="IPR000194">
    <property type="entry name" value="ATPase_F1/V1/A1_a/bsu_nucl-bd"/>
</dbReference>
<dbReference type="EMBL" id="BARS01051895">
    <property type="protein sequence ID" value="GAG49682.1"/>
    <property type="molecule type" value="Genomic_DNA"/>
</dbReference>
<evidence type="ECO:0000256" key="2">
    <source>
        <dbReference type="ARBA" id="ARBA00022806"/>
    </source>
</evidence>
<evidence type="ECO:0000259" key="5">
    <source>
        <dbReference type="PROSITE" id="PS51856"/>
    </source>
</evidence>
<reference evidence="6" key="1">
    <citation type="journal article" date="2014" name="Front. Microbiol.">
        <title>High frequency of phylogenetically diverse reductive dehalogenase-homologous genes in deep subseafloor sedimentary metagenomes.</title>
        <authorList>
            <person name="Kawai M."/>
            <person name="Futagami T."/>
            <person name="Toyoda A."/>
            <person name="Takaki Y."/>
            <person name="Nishi S."/>
            <person name="Hori S."/>
            <person name="Arai W."/>
            <person name="Tsubouchi T."/>
            <person name="Morono Y."/>
            <person name="Uchiyama I."/>
            <person name="Ito T."/>
            <person name="Fujiyama A."/>
            <person name="Inagaki F."/>
            <person name="Takami H."/>
        </authorList>
    </citation>
    <scope>NUCLEOTIDE SEQUENCE</scope>
    <source>
        <strain evidence="6">Expedition CK06-06</strain>
    </source>
</reference>
<feature type="non-terminal residue" evidence="6">
    <location>
        <position position="233"/>
    </location>
</feature>